<name>A0AA96HDY1_9CAUD</name>
<reference evidence="2" key="1">
    <citation type="submission" date="2024-05" db="EMBL/GenBank/DDBJ databases">
        <authorList>
            <person name="Garin V.P."/>
            <person name="Arshad I."/>
            <person name="Mak A."/>
            <person name="Orr M.A."/>
            <person name="Cho C."/>
            <person name="Kyla G.P."/>
            <person name="Liu J."/>
            <person name="Peri J.N."/>
            <person name="Esherick S.A."/>
            <person name="Shera S."/>
            <person name="Suani E."/>
            <person name="Faulkner C."/>
            <person name="Bonthala P."/>
            <person name="Wong M.A."/>
            <person name="Yao J."/>
            <person name="Santaolaya C."/>
            <person name="Santos E.A."/>
            <person name="Qin K."/>
            <person name="Yang E."/>
            <person name="Shao S.B."/>
            <person name="Moore J.P."/>
            <person name="Mathkour Y.H."/>
            <person name="Gallagher H.R."/>
            <person name="White L.T."/>
            <person name="Givan S.V."/>
            <person name="Chan R.W."/>
            <person name="Infante A."/>
            <person name="Anand S."/>
            <person name="Almeida T.I."/>
            <person name="De G.A."/>
            <person name="Trinh U.L."/>
            <person name="Bhatt K."/>
            <person name="Sanoyca A.J."/>
            <person name="Chong T."/>
            <person name="Liu R."/>
            <person name="Liang E."/>
            <person name="Castellanos S."/>
            <person name="Chang A.P."/>
            <person name="Stephenson J.C."/>
            <person name="Zorawik M."/>
            <person name="Garza D.R."/>
            <person name="Reddi K."/>
            <person name="Bouklas T."/>
            <person name="Freise A.C."/>
            <person name="Klyczek K."/>
            <person name="Ko C."/>
            <person name="Russell D.A."/>
            <person name="Jacobs-Sera D."/>
            <person name="Hatfull G.F."/>
        </authorList>
    </citation>
    <scope>NUCLEOTIDE SEQUENCE [LARGE SCALE GENOMIC DNA]</scope>
</reference>
<sequence>MAKPAPSVEAMLAWLRDPKIDERSPGFYELKDIHARMCSAIADWIDAARMHEHGSYAEALNVLDQITHTFPAPPRDDSFEKLVESMTGERPTEPISASEARAANAPNVEVLAVDLYDTESHKDLPPYVQKLVRELRADMGLENEEG</sequence>
<accession>A0AA96HDY1</accession>
<dbReference type="EMBL" id="OR553891">
    <property type="protein sequence ID" value="WNN93704.1"/>
    <property type="molecule type" value="Genomic_DNA"/>
</dbReference>
<organism evidence="1 2">
    <name type="scientific">Arthrobacter phage CallinAllBarbz</name>
    <dbReference type="NCBI Taxonomy" id="3077790"/>
    <lineage>
        <taxon>Viruses</taxon>
        <taxon>Duplodnaviria</taxon>
        <taxon>Heunggongvirae</taxon>
        <taxon>Uroviricota</taxon>
        <taxon>Caudoviricetes</taxon>
        <taxon>Casidaviridae</taxon>
        <taxon>Baileybluvirus</taxon>
        <taxon>Baileybluvirus callinallbarbz</taxon>
    </lineage>
</organism>
<dbReference type="Proteomes" id="UP001303520">
    <property type="component" value="Segment"/>
</dbReference>
<keyword evidence="2" id="KW-1185">Reference proteome</keyword>
<proteinExistence type="predicted"/>
<gene>
    <name evidence="1" type="primary">54</name>
    <name evidence="1" type="ORF">SEA_CALLINALLBARBZ_54</name>
</gene>
<evidence type="ECO:0000313" key="1">
    <source>
        <dbReference type="EMBL" id="WNN93704.1"/>
    </source>
</evidence>
<protein>
    <submittedName>
        <fullName evidence="1">Uncharacterized protein</fullName>
    </submittedName>
</protein>
<evidence type="ECO:0000313" key="2">
    <source>
        <dbReference type="Proteomes" id="UP001303520"/>
    </source>
</evidence>